<dbReference type="InterPro" id="IPR055247">
    <property type="entry name" value="InsJ-like_HTH"/>
</dbReference>
<sequence>MSKKELSRLQTAQRVLDRSMSVAEAATILGLSTRQVKRLTRRLRSGGAESFASPRRSRPPNNAFDASTRARVLDLAQAAYVGFGPTFLAEKLAERDGIAVNRETLRQWLIAAQLHRPRRRRHQPRPLRERRARVGELIQADGSPHLWFEERGGACTLLLYVDDATTTILGGLFAEHETSDGYFELFERAFIEHGLPVALYTDKHSIFRINNPGSMVDDETHVQRALRELDVELICANSPQAKGRVERANRSLQDRLVKELRLAGISTIAAANAFLPGFLAAYNQRFAIAPREATNAHRSANVSMLAAILTKRYQRVLTSELTFQLHDKIYAIDPSPLHRLRKRMRITINLPRTGIPEVLHNEHRIITRFVGVRQRTGLIVASKELNATVDHCVATPKSTAHTPPKTHPWRVAARLAQAQKAARGHL</sequence>
<name>E6PHT6_9ZZZZ</name>
<dbReference type="InterPro" id="IPR012337">
    <property type="entry name" value="RNaseH-like_sf"/>
</dbReference>
<dbReference type="InterPro" id="IPR001584">
    <property type="entry name" value="Integrase_cat-core"/>
</dbReference>
<organism evidence="3">
    <name type="scientific">mine drainage metagenome</name>
    <dbReference type="NCBI Taxonomy" id="410659"/>
    <lineage>
        <taxon>unclassified sequences</taxon>
        <taxon>metagenomes</taxon>
        <taxon>ecological metagenomes</taxon>
    </lineage>
</organism>
<dbReference type="SUPFAM" id="SSF53098">
    <property type="entry name" value="Ribonuclease H-like"/>
    <property type="match status" value="1"/>
</dbReference>
<dbReference type="AlphaFoldDB" id="E6PHT6"/>
<comment type="caution">
    <text evidence="3">The sequence shown here is derived from an EMBL/GenBank/DDBJ whole genome shotgun (WGS) entry which is preliminary data.</text>
</comment>
<dbReference type="Pfam" id="PF13518">
    <property type="entry name" value="HTH_28"/>
    <property type="match status" value="1"/>
</dbReference>
<feature type="domain" description="Integrase catalytic" evidence="2">
    <location>
        <begin position="120"/>
        <end position="307"/>
    </location>
</feature>
<dbReference type="InterPro" id="IPR047797">
    <property type="entry name" value="ISNCY_transpos"/>
</dbReference>
<dbReference type="SUPFAM" id="SSF46689">
    <property type="entry name" value="Homeodomain-like"/>
    <property type="match status" value="1"/>
</dbReference>
<evidence type="ECO:0000313" key="3">
    <source>
        <dbReference type="EMBL" id="CBH76024.1"/>
    </source>
</evidence>
<evidence type="ECO:0000256" key="1">
    <source>
        <dbReference type="SAM" id="MobiDB-lite"/>
    </source>
</evidence>
<dbReference type="NCBIfam" id="NF033594">
    <property type="entry name" value="transpos_ISNCY_2"/>
    <property type="match status" value="1"/>
</dbReference>
<dbReference type="EMBL" id="CABL01000019">
    <property type="protein sequence ID" value="CBH76024.1"/>
    <property type="molecule type" value="Genomic_DNA"/>
</dbReference>
<dbReference type="InterPro" id="IPR009057">
    <property type="entry name" value="Homeodomain-like_sf"/>
</dbReference>
<evidence type="ECO:0000259" key="2">
    <source>
        <dbReference type="PROSITE" id="PS50994"/>
    </source>
</evidence>
<accession>E6PHT6</accession>
<feature type="region of interest" description="Disordered" evidence="1">
    <location>
        <begin position="44"/>
        <end position="64"/>
    </location>
</feature>
<reference evidence="3" key="1">
    <citation type="submission" date="2009-10" db="EMBL/GenBank/DDBJ databases">
        <title>Diversity of trophic interactions inside an arsenic-rich microbial ecosystem.</title>
        <authorList>
            <person name="Bertin P.N."/>
            <person name="Heinrich-Salmeron A."/>
            <person name="Pelletier E."/>
            <person name="Goulhen-Chollet F."/>
            <person name="Arsene-Ploetze F."/>
            <person name="Gallien S."/>
            <person name="Calteau A."/>
            <person name="Vallenet D."/>
            <person name="Casiot C."/>
            <person name="Chane-Woon-Ming B."/>
            <person name="Giloteaux L."/>
            <person name="Barakat M."/>
            <person name="Bonnefoy V."/>
            <person name="Bruneel O."/>
            <person name="Chandler M."/>
            <person name="Cleiss J."/>
            <person name="Duran R."/>
            <person name="Elbaz-Poulichet F."/>
            <person name="Fonknechten N."/>
            <person name="Lauga B."/>
            <person name="Mornico D."/>
            <person name="Ortet P."/>
            <person name="Schaeffer C."/>
            <person name="Siguier P."/>
            <person name="Alexander Thil Smith A."/>
            <person name="Van Dorsselaer A."/>
            <person name="Weissenbach J."/>
            <person name="Medigue C."/>
            <person name="Le Paslier D."/>
        </authorList>
    </citation>
    <scope>NUCLEOTIDE SEQUENCE</scope>
</reference>
<dbReference type="PROSITE" id="PS50994">
    <property type="entry name" value="INTEGRASE"/>
    <property type="match status" value="1"/>
</dbReference>
<dbReference type="PANTHER" id="PTHR35004:SF7">
    <property type="entry name" value="INTEGRASE PROTEIN"/>
    <property type="match status" value="1"/>
</dbReference>
<gene>
    <name evidence="3" type="ORF">CARN1_0504</name>
</gene>
<dbReference type="PANTHER" id="PTHR35004">
    <property type="entry name" value="TRANSPOSASE RV3428C-RELATED"/>
    <property type="match status" value="1"/>
</dbReference>
<protein>
    <submittedName>
        <fullName evidence="3">Transposase of ISCARN53, ISNCY family IS1202 group</fullName>
    </submittedName>
</protein>
<dbReference type="InterPro" id="IPR036397">
    <property type="entry name" value="RNaseH_sf"/>
</dbReference>
<proteinExistence type="predicted"/>
<dbReference type="GO" id="GO:0003676">
    <property type="term" value="F:nucleic acid binding"/>
    <property type="evidence" value="ECO:0007669"/>
    <property type="project" value="InterPro"/>
</dbReference>
<dbReference type="GO" id="GO:0015074">
    <property type="term" value="P:DNA integration"/>
    <property type="evidence" value="ECO:0007669"/>
    <property type="project" value="InterPro"/>
</dbReference>
<dbReference type="Gene3D" id="3.30.420.10">
    <property type="entry name" value="Ribonuclease H-like superfamily/Ribonuclease H"/>
    <property type="match status" value="1"/>
</dbReference>